<feature type="region of interest" description="Disordered" evidence="1">
    <location>
        <begin position="66"/>
        <end position="99"/>
    </location>
</feature>
<reference evidence="2 3" key="1">
    <citation type="journal article" date="2019" name="Sci. Rep.">
        <title>Orb-weaving spider Araneus ventricosus genome elucidates the spidroin gene catalogue.</title>
        <authorList>
            <person name="Kono N."/>
            <person name="Nakamura H."/>
            <person name="Ohtoshi R."/>
            <person name="Moran D.A.P."/>
            <person name="Shinohara A."/>
            <person name="Yoshida Y."/>
            <person name="Fujiwara M."/>
            <person name="Mori M."/>
            <person name="Tomita M."/>
            <person name="Arakawa K."/>
        </authorList>
    </citation>
    <scope>NUCLEOTIDE SEQUENCE [LARGE SCALE GENOMIC DNA]</scope>
</reference>
<proteinExistence type="predicted"/>
<dbReference type="Proteomes" id="UP000499080">
    <property type="component" value="Unassembled WGS sequence"/>
</dbReference>
<sequence length="99" mass="10755">MLIFQLTGLFHRSRLPSGDVSTSGPEVRNPIPQKIRRVWGLLLDKSYVVAKPPPVGMARKFGEGVPAQVSSSSCDRGSKLRGPSLNSPRVASERDVNIT</sequence>
<evidence type="ECO:0000313" key="2">
    <source>
        <dbReference type="EMBL" id="GBO37929.1"/>
    </source>
</evidence>
<protein>
    <submittedName>
        <fullName evidence="2">Uncharacterized protein</fullName>
    </submittedName>
</protein>
<name>A0A4Y2WL37_ARAVE</name>
<keyword evidence="3" id="KW-1185">Reference proteome</keyword>
<dbReference type="EMBL" id="BGPR01062516">
    <property type="protein sequence ID" value="GBO37929.1"/>
    <property type="molecule type" value="Genomic_DNA"/>
</dbReference>
<gene>
    <name evidence="2" type="ORF">AVEN_105635_1</name>
</gene>
<dbReference type="AlphaFoldDB" id="A0A4Y2WL37"/>
<evidence type="ECO:0000313" key="3">
    <source>
        <dbReference type="Proteomes" id="UP000499080"/>
    </source>
</evidence>
<evidence type="ECO:0000256" key="1">
    <source>
        <dbReference type="SAM" id="MobiDB-lite"/>
    </source>
</evidence>
<comment type="caution">
    <text evidence="2">The sequence shown here is derived from an EMBL/GenBank/DDBJ whole genome shotgun (WGS) entry which is preliminary data.</text>
</comment>
<accession>A0A4Y2WL37</accession>
<organism evidence="2 3">
    <name type="scientific">Araneus ventricosus</name>
    <name type="common">Orbweaver spider</name>
    <name type="synonym">Epeira ventricosa</name>
    <dbReference type="NCBI Taxonomy" id="182803"/>
    <lineage>
        <taxon>Eukaryota</taxon>
        <taxon>Metazoa</taxon>
        <taxon>Ecdysozoa</taxon>
        <taxon>Arthropoda</taxon>
        <taxon>Chelicerata</taxon>
        <taxon>Arachnida</taxon>
        <taxon>Araneae</taxon>
        <taxon>Araneomorphae</taxon>
        <taxon>Entelegynae</taxon>
        <taxon>Araneoidea</taxon>
        <taxon>Araneidae</taxon>
        <taxon>Araneus</taxon>
    </lineage>
</organism>